<evidence type="ECO:0000313" key="1">
    <source>
        <dbReference type="EMBL" id="EFX68810.1"/>
    </source>
</evidence>
<name>E9HHI3_DAPPU</name>
<keyword evidence="2" id="KW-1185">Reference proteome</keyword>
<evidence type="ECO:0000313" key="2">
    <source>
        <dbReference type="Proteomes" id="UP000000305"/>
    </source>
</evidence>
<sequence>MYLKPFERSNRIGTRSKPNVKWDETFWDLKHSPQDEHFGSNLKEIAELESGQENFKSKLNLGAFIKAEIKENPMRAIIRDMLKDNPNNERISSAEVVSRINEEEYKASNCPSQIN</sequence>
<gene>
    <name evidence="1" type="ORF">DAPPUDRAFT_329751</name>
</gene>
<dbReference type="AlphaFoldDB" id="E9HHI3"/>
<accession>E9HHI3</accession>
<reference evidence="1 2" key="1">
    <citation type="journal article" date="2011" name="Science">
        <title>The ecoresponsive genome of Daphnia pulex.</title>
        <authorList>
            <person name="Colbourne J.K."/>
            <person name="Pfrender M.E."/>
            <person name="Gilbert D."/>
            <person name="Thomas W.K."/>
            <person name="Tucker A."/>
            <person name="Oakley T.H."/>
            <person name="Tokishita S."/>
            <person name="Aerts A."/>
            <person name="Arnold G.J."/>
            <person name="Basu M.K."/>
            <person name="Bauer D.J."/>
            <person name="Caceres C.E."/>
            <person name="Carmel L."/>
            <person name="Casola C."/>
            <person name="Choi J.H."/>
            <person name="Detter J.C."/>
            <person name="Dong Q."/>
            <person name="Dusheyko S."/>
            <person name="Eads B.D."/>
            <person name="Frohlich T."/>
            <person name="Geiler-Samerotte K.A."/>
            <person name="Gerlach D."/>
            <person name="Hatcher P."/>
            <person name="Jogdeo S."/>
            <person name="Krijgsveld J."/>
            <person name="Kriventseva E.V."/>
            <person name="Kultz D."/>
            <person name="Laforsch C."/>
            <person name="Lindquist E."/>
            <person name="Lopez J."/>
            <person name="Manak J.R."/>
            <person name="Muller J."/>
            <person name="Pangilinan J."/>
            <person name="Patwardhan R.P."/>
            <person name="Pitluck S."/>
            <person name="Pritham E.J."/>
            <person name="Rechtsteiner A."/>
            <person name="Rho M."/>
            <person name="Rogozin I.B."/>
            <person name="Sakarya O."/>
            <person name="Salamov A."/>
            <person name="Schaack S."/>
            <person name="Shapiro H."/>
            <person name="Shiga Y."/>
            <person name="Skalitzky C."/>
            <person name="Smith Z."/>
            <person name="Souvorov A."/>
            <person name="Sung W."/>
            <person name="Tang Z."/>
            <person name="Tsuchiya D."/>
            <person name="Tu H."/>
            <person name="Vos H."/>
            <person name="Wang M."/>
            <person name="Wolf Y.I."/>
            <person name="Yamagata H."/>
            <person name="Yamada T."/>
            <person name="Ye Y."/>
            <person name="Shaw J.R."/>
            <person name="Andrews J."/>
            <person name="Crease T.J."/>
            <person name="Tang H."/>
            <person name="Lucas S.M."/>
            <person name="Robertson H.M."/>
            <person name="Bork P."/>
            <person name="Koonin E.V."/>
            <person name="Zdobnov E.M."/>
            <person name="Grigoriev I.V."/>
            <person name="Lynch M."/>
            <person name="Boore J.L."/>
        </authorList>
    </citation>
    <scope>NUCLEOTIDE SEQUENCE [LARGE SCALE GENOMIC DNA]</scope>
</reference>
<dbReference type="EMBL" id="GL732648">
    <property type="protein sequence ID" value="EFX68810.1"/>
    <property type="molecule type" value="Genomic_DNA"/>
</dbReference>
<dbReference type="InParanoid" id="E9HHI3"/>
<organism evidence="1 2">
    <name type="scientific">Daphnia pulex</name>
    <name type="common">Water flea</name>
    <dbReference type="NCBI Taxonomy" id="6669"/>
    <lineage>
        <taxon>Eukaryota</taxon>
        <taxon>Metazoa</taxon>
        <taxon>Ecdysozoa</taxon>
        <taxon>Arthropoda</taxon>
        <taxon>Crustacea</taxon>
        <taxon>Branchiopoda</taxon>
        <taxon>Diplostraca</taxon>
        <taxon>Cladocera</taxon>
        <taxon>Anomopoda</taxon>
        <taxon>Daphniidae</taxon>
        <taxon>Daphnia</taxon>
    </lineage>
</organism>
<dbReference type="Proteomes" id="UP000000305">
    <property type="component" value="Unassembled WGS sequence"/>
</dbReference>
<proteinExistence type="predicted"/>
<dbReference type="KEGG" id="dpx:DAPPUDRAFT_329751"/>
<dbReference type="HOGENOM" id="CLU_2111297_0_0_1"/>
<protein>
    <submittedName>
        <fullName evidence="1">Uncharacterized protein</fullName>
    </submittedName>
</protein>